<dbReference type="GO" id="GO:0042597">
    <property type="term" value="C:periplasmic space"/>
    <property type="evidence" value="ECO:0007669"/>
    <property type="project" value="UniProtKB-SubCell"/>
</dbReference>
<dbReference type="AlphaFoldDB" id="A0A1G4TAG6"/>
<dbReference type="RefSeq" id="WP_415500616.1">
    <property type="nucleotide sequence ID" value="NZ_CBCRYE010000007.1"/>
</dbReference>
<comment type="similarity">
    <text evidence="2 5">Belongs to the TolB family.</text>
</comment>
<dbReference type="PANTHER" id="PTHR36842:SF1">
    <property type="entry name" value="PROTEIN TOLB"/>
    <property type="match status" value="1"/>
</dbReference>
<dbReference type="Pfam" id="PF04052">
    <property type="entry name" value="TolB_N"/>
    <property type="match status" value="1"/>
</dbReference>
<dbReference type="Gene3D" id="2.120.10.30">
    <property type="entry name" value="TolB, C-terminal domain"/>
    <property type="match status" value="1"/>
</dbReference>
<protein>
    <recommendedName>
        <fullName evidence="5">Tol-Pal system protein TolB</fullName>
    </recommendedName>
</protein>
<dbReference type="HAMAP" id="MF_00671">
    <property type="entry name" value="TolB"/>
    <property type="match status" value="1"/>
</dbReference>
<keyword evidence="5" id="KW-0131">Cell cycle</keyword>
<dbReference type="InterPro" id="IPR011042">
    <property type="entry name" value="6-blade_b-propeller_TolB-like"/>
</dbReference>
<dbReference type="SUPFAM" id="SSF52964">
    <property type="entry name" value="TolB, N-terminal domain"/>
    <property type="match status" value="1"/>
</dbReference>
<evidence type="ECO:0000256" key="5">
    <source>
        <dbReference type="HAMAP-Rule" id="MF_00671"/>
    </source>
</evidence>
<feature type="chain" id="PRO_5011801488" description="Tol-Pal system protein TolB" evidence="5">
    <location>
        <begin position="30"/>
        <end position="450"/>
    </location>
</feature>
<dbReference type="InterPro" id="IPR014167">
    <property type="entry name" value="Tol-Pal_TolB"/>
</dbReference>
<evidence type="ECO:0000256" key="4">
    <source>
        <dbReference type="ARBA" id="ARBA00022764"/>
    </source>
</evidence>
<evidence type="ECO:0000313" key="7">
    <source>
        <dbReference type="EMBL" id="SCW78361.1"/>
    </source>
</evidence>
<keyword evidence="5" id="KW-0132">Cell division</keyword>
<evidence type="ECO:0000256" key="1">
    <source>
        <dbReference type="ARBA" id="ARBA00004418"/>
    </source>
</evidence>
<accession>A0A1G4TAG6</accession>
<name>A0A1G4TAG6_9CAUL</name>
<dbReference type="Pfam" id="PF07676">
    <property type="entry name" value="PD40"/>
    <property type="match status" value="4"/>
</dbReference>
<keyword evidence="3 5" id="KW-0732">Signal</keyword>
<dbReference type="Proteomes" id="UP000199150">
    <property type="component" value="Unassembled WGS sequence"/>
</dbReference>
<evidence type="ECO:0000256" key="3">
    <source>
        <dbReference type="ARBA" id="ARBA00022729"/>
    </source>
</evidence>
<keyword evidence="4 5" id="KW-0574">Periplasm</keyword>
<dbReference type="GO" id="GO:0017038">
    <property type="term" value="P:protein import"/>
    <property type="evidence" value="ECO:0007669"/>
    <property type="project" value="InterPro"/>
</dbReference>
<dbReference type="NCBIfam" id="TIGR02800">
    <property type="entry name" value="propeller_TolB"/>
    <property type="match status" value="1"/>
</dbReference>
<dbReference type="Gene3D" id="3.40.50.10070">
    <property type="entry name" value="TolB, N-terminal domain"/>
    <property type="match status" value="1"/>
</dbReference>
<dbReference type="InterPro" id="IPR007195">
    <property type="entry name" value="TolB_N"/>
</dbReference>
<dbReference type="EMBL" id="FMTS01000007">
    <property type="protein sequence ID" value="SCW78361.1"/>
    <property type="molecule type" value="Genomic_DNA"/>
</dbReference>
<dbReference type="GO" id="GO:0051301">
    <property type="term" value="P:cell division"/>
    <property type="evidence" value="ECO:0007669"/>
    <property type="project" value="UniProtKB-UniRule"/>
</dbReference>
<dbReference type="InterPro" id="IPR011659">
    <property type="entry name" value="WD40"/>
</dbReference>
<proteinExistence type="inferred from homology"/>
<organism evidence="7 8">
    <name type="scientific">Asticcacaulis taihuensis</name>
    <dbReference type="NCBI Taxonomy" id="260084"/>
    <lineage>
        <taxon>Bacteria</taxon>
        <taxon>Pseudomonadati</taxon>
        <taxon>Pseudomonadota</taxon>
        <taxon>Alphaproteobacteria</taxon>
        <taxon>Caulobacterales</taxon>
        <taxon>Caulobacteraceae</taxon>
        <taxon>Asticcacaulis</taxon>
    </lineage>
</organism>
<feature type="signal peptide" evidence="5">
    <location>
        <begin position="1"/>
        <end position="29"/>
    </location>
</feature>
<dbReference type="SUPFAM" id="SSF69304">
    <property type="entry name" value="Tricorn protease N-terminal domain"/>
    <property type="match status" value="1"/>
</dbReference>
<sequence length="450" mass="48523" precursor="true">MRLINKMPFSQILAAVTGALLLMCVPAFAPNYAYAQDELTGTVDQGNIQPLPIAIAIGGNDASGGDLGNKISKVVMNDLESSGYFAPINPAAFIQQNPDVSVQPEFAAWKTINAQYLSNGRAFVDSDGRLQVDFRLWDIFSQNQLLGQSLTATPENWRRIAHKIADAIYEKLTGQEGYFDTRIVFVAESGYKTARIKHLAIMDQDGANPSYLPVAGNNTKVMTPRFSADSQEIAYMALTADSARIYIYNLETGRQEAVGQIKGMAFAPRFSPDGSKLAFSVSQGGATNIYVMDLRTRSMTKLTSGGFINTSPSFSADGSTIAFTSDRGGSPQIYLMNASGGNVRRITFGGGSYSTPVFSPKGDQIAFTKQSGGRFSIGVMDAGGGNAKLLTSSYLEEGPTWAPNGRYIMFFRESQGGNPSLWMVEVTGRVERAVPYPGGASDPAWSPRLK</sequence>
<keyword evidence="8" id="KW-1185">Reference proteome</keyword>
<evidence type="ECO:0000256" key="2">
    <source>
        <dbReference type="ARBA" id="ARBA00009820"/>
    </source>
</evidence>
<reference evidence="8" key="1">
    <citation type="submission" date="2016-10" db="EMBL/GenBank/DDBJ databases">
        <authorList>
            <person name="Varghese N."/>
            <person name="Submissions S."/>
        </authorList>
    </citation>
    <scope>NUCLEOTIDE SEQUENCE [LARGE SCALE GENOMIC DNA]</scope>
    <source>
        <strain evidence="8">CGMCC 1.3431</strain>
    </source>
</reference>
<evidence type="ECO:0000259" key="6">
    <source>
        <dbReference type="Pfam" id="PF04052"/>
    </source>
</evidence>
<comment type="subcellular location">
    <subcellularLocation>
        <location evidence="1 5">Periplasm</location>
    </subcellularLocation>
</comment>
<feature type="domain" description="TolB N-terminal" evidence="6">
    <location>
        <begin position="43"/>
        <end position="145"/>
    </location>
</feature>
<gene>
    <name evidence="5" type="primary">tolB</name>
    <name evidence="7" type="ORF">SAMN02927928_3375</name>
</gene>
<dbReference type="STRING" id="260084.SAMN02927928_3375"/>
<dbReference type="PANTHER" id="PTHR36842">
    <property type="entry name" value="PROTEIN TOLB HOMOLOG"/>
    <property type="match status" value="1"/>
</dbReference>
<evidence type="ECO:0000313" key="8">
    <source>
        <dbReference type="Proteomes" id="UP000199150"/>
    </source>
</evidence>
<comment type="function">
    <text evidence="5">Part of the Tol-Pal system, which plays a role in outer membrane invagination during cell division and is important for maintaining outer membrane integrity.</text>
</comment>
<comment type="subunit">
    <text evidence="5">The Tol-Pal system is composed of five core proteins: the inner membrane proteins TolA, TolQ and TolR, the periplasmic protein TolB and the outer membrane protein Pal. They form a network linking the inner and outer membranes and the peptidoglycan layer.</text>
</comment>